<keyword evidence="1" id="KW-0255">Endonuclease</keyword>
<dbReference type="OrthoDB" id="9785907at2"/>
<dbReference type="EMBL" id="AP014936">
    <property type="protein sequence ID" value="BAU50261.1"/>
    <property type="molecule type" value="Genomic_DNA"/>
</dbReference>
<dbReference type="RefSeq" id="WP_096462577.1">
    <property type="nucleotide sequence ID" value="NZ_AP014936.1"/>
</dbReference>
<dbReference type="SUPFAM" id="SSF51658">
    <property type="entry name" value="Xylose isomerase-like"/>
    <property type="match status" value="1"/>
</dbReference>
<evidence type="ECO:0000313" key="1">
    <source>
        <dbReference type="EMBL" id="BAU50261.1"/>
    </source>
</evidence>
<dbReference type="KEGG" id="sva:SVA_3727"/>
<keyword evidence="1" id="KW-0378">Hydrolase</keyword>
<dbReference type="AlphaFoldDB" id="A0A1B4VD56"/>
<organism evidence="1 2">
    <name type="scientific">Sulfurifustis variabilis</name>
    <dbReference type="NCBI Taxonomy" id="1675686"/>
    <lineage>
        <taxon>Bacteria</taxon>
        <taxon>Pseudomonadati</taxon>
        <taxon>Pseudomonadota</taxon>
        <taxon>Gammaproteobacteria</taxon>
        <taxon>Acidiferrobacterales</taxon>
        <taxon>Acidiferrobacteraceae</taxon>
        <taxon>Sulfurifustis</taxon>
    </lineage>
</organism>
<evidence type="ECO:0000313" key="2">
    <source>
        <dbReference type="Proteomes" id="UP000218899"/>
    </source>
</evidence>
<keyword evidence="2" id="KW-1185">Reference proteome</keyword>
<protein>
    <submittedName>
        <fullName evidence="1">AP endonuclease</fullName>
    </submittedName>
</protein>
<dbReference type="Gene3D" id="3.20.20.150">
    <property type="entry name" value="Divalent-metal-dependent TIM barrel enzymes"/>
    <property type="match status" value="1"/>
</dbReference>
<reference evidence="1 2" key="1">
    <citation type="submission" date="2015-08" db="EMBL/GenBank/DDBJ databases">
        <title>Complete genome sequence of Sulfurifustis variabilis.</title>
        <authorList>
            <person name="Miura A."/>
            <person name="Kojima H."/>
            <person name="Fukui M."/>
        </authorList>
    </citation>
    <scope>NUCLEOTIDE SEQUENCE [LARGE SCALE GENOMIC DNA]</scope>
    <source>
        <strain evidence="2">skN76</strain>
    </source>
</reference>
<gene>
    <name evidence="1" type="ORF">SVA_3727</name>
</gene>
<dbReference type="InterPro" id="IPR036237">
    <property type="entry name" value="Xyl_isomerase-like_sf"/>
</dbReference>
<accession>A0A1B4VD56</accession>
<sequence length="408" mass="45268">MSAEGGWRREEIGYCSNVHPGEGLDEVLGIIERGVGAVRAARGLTRMRAGLWLSHAAVEALAETGARSRFRARLDGQGIRLHTLNAFPYGDFHAESVKEAAFLPDWSDERRLRYTLAAAETLAECLPLDADEGTISTVPLGLRAAWSGEKENAALGHLLTLAQALDEILERTGRAVRVCLEPEPGGALERTDQAIAFFDRWLLPAADALRVPRDVVRRHLGICYDVCHQAVMFEDAARSLARLLDAGVPVGKIQISSALEAPDAGAVRALADYAEPRYLHQVRVPGRERLYGAPDLPLALADARLPDDRPWRAHFHVPVNAERFEHGLKSTQGEVLKVLDFLAAHRTFRPHLEVETYTWQVLPEHRRPRDERALAQGIVSEIEWVEAEMRKRNLLAIETARTDTVAVE</sequence>
<dbReference type="GO" id="GO:0004519">
    <property type="term" value="F:endonuclease activity"/>
    <property type="evidence" value="ECO:0007669"/>
    <property type="project" value="UniProtKB-KW"/>
</dbReference>
<dbReference type="NCBIfam" id="NF035939">
    <property type="entry name" value="TIM_EboE"/>
    <property type="match status" value="1"/>
</dbReference>
<dbReference type="Proteomes" id="UP000218899">
    <property type="component" value="Chromosome"/>
</dbReference>
<proteinExistence type="predicted"/>
<name>A0A1B4VD56_9GAMM</name>
<keyword evidence="1" id="KW-0540">Nuclease</keyword>